<dbReference type="FunFam" id="3.40.1010.10:FF:000001">
    <property type="entry name" value="Siroheme synthase"/>
    <property type="match status" value="1"/>
</dbReference>
<keyword evidence="6" id="KW-0627">Porphyrin biosynthesis</keyword>
<dbReference type="PANTHER" id="PTHR45790:SF3">
    <property type="entry name" value="S-ADENOSYL-L-METHIONINE-DEPENDENT UROPORPHYRINOGEN III METHYLTRANSFERASE, CHLOROPLASTIC"/>
    <property type="match status" value="1"/>
</dbReference>
<dbReference type="Gene3D" id="3.40.1010.10">
    <property type="entry name" value="Cobalt-precorrin-4 Transmethylase, Domain 1"/>
    <property type="match status" value="1"/>
</dbReference>
<dbReference type="InterPro" id="IPR014777">
    <property type="entry name" value="4pyrrole_Mease_sub1"/>
</dbReference>
<dbReference type="Proteomes" id="UP000721844">
    <property type="component" value="Unassembled WGS sequence"/>
</dbReference>
<name>A0A963YZM0_9PROT</name>
<dbReference type="GO" id="GO:0004851">
    <property type="term" value="F:uroporphyrin-III C-methyltransferase activity"/>
    <property type="evidence" value="ECO:0007669"/>
    <property type="project" value="UniProtKB-EC"/>
</dbReference>
<evidence type="ECO:0000259" key="9">
    <source>
        <dbReference type="Pfam" id="PF00590"/>
    </source>
</evidence>
<dbReference type="PROSITE" id="PS00840">
    <property type="entry name" value="SUMT_2"/>
    <property type="match status" value="1"/>
</dbReference>
<dbReference type="PANTHER" id="PTHR45790">
    <property type="entry name" value="SIROHEME SYNTHASE-RELATED"/>
    <property type="match status" value="1"/>
</dbReference>
<evidence type="ECO:0000256" key="8">
    <source>
        <dbReference type="RuleBase" id="RU003960"/>
    </source>
</evidence>
<evidence type="ECO:0000313" key="10">
    <source>
        <dbReference type="EMBL" id="MCB8879804.1"/>
    </source>
</evidence>
<evidence type="ECO:0000313" key="11">
    <source>
        <dbReference type="Proteomes" id="UP000721844"/>
    </source>
</evidence>
<evidence type="ECO:0000256" key="1">
    <source>
        <dbReference type="ARBA" id="ARBA00005879"/>
    </source>
</evidence>
<gene>
    <name evidence="10" type="primary">cobA</name>
    <name evidence="10" type="ORF">ACELLULO517_06125</name>
</gene>
<comment type="caution">
    <text evidence="10">The sequence shown here is derived from an EMBL/GenBank/DDBJ whole genome shotgun (WGS) entry which is preliminary data.</text>
</comment>
<dbReference type="GO" id="GO:0032259">
    <property type="term" value="P:methylation"/>
    <property type="evidence" value="ECO:0007669"/>
    <property type="project" value="UniProtKB-KW"/>
</dbReference>
<dbReference type="Pfam" id="PF00590">
    <property type="entry name" value="TP_methylase"/>
    <property type="match status" value="1"/>
</dbReference>
<dbReference type="SUPFAM" id="SSF53790">
    <property type="entry name" value="Tetrapyrrole methylase"/>
    <property type="match status" value="1"/>
</dbReference>
<dbReference type="InterPro" id="IPR000878">
    <property type="entry name" value="4pyrrol_Mease"/>
</dbReference>
<evidence type="ECO:0000256" key="2">
    <source>
        <dbReference type="ARBA" id="ARBA00012162"/>
    </source>
</evidence>
<keyword evidence="4 8" id="KW-0808">Transferase</keyword>
<dbReference type="InterPro" id="IPR003043">
    <property type="entry name" value="Uropor_MeTrfase_CS"/>
</dbReference>
<dbReference type="InterPro" id="IPR050161">
    <property type="entry name" value="Siro_Cobalamin_biosynth"/>
</dbReference>
<keyword evidence="11" id="KW-1185">Reference proteome</keyword>
<protein>
    <recommendedName>
        <fullName evidence="2">uroporphyrinogen-III C-methyltransferase</fullName>
        <ecNumber evidence="2">2.1.1.107</ecNumber>
    </recommendedName>
</protein>
<evidence type="ECO:0000256" key="6">
    <source>
        <dbReference type="ARBA" id="ARBA00023244"/>
    </source>
</evidence>
<evidence type="ECO:0000256" key="5">
    <source>
        <dbReference type="ARBA" id="ARBA00022691"/>
    </source>
</evidence>
<dbReference type="InterPro" id="IPR006366">
    <property type="entry name" value="CobA/CysG_C"/>
</dbReference>
<dbReference type="Gene3D" id="3.30.950.10">
    <property type="entry name" value="Methyltransferase, Cobalt-precorrin-4 Transmethylase, Domain 2"/>
    <property type="match status" value="1"/>
</dbReference>
<evidence type="ECO:0000256" key="4">
    <source>
        <dbReference type="ARBA" id="ARBA00022679"/>
    </source>
</evidence>
<dbReference type="EMBL" id="JAESVA010000002">
    <property type="protein sequence ID" value="MCB8879804.1"/>
    <property type="molecule type" value="Genomic_DNA"/>
</dbReference>
<dbReference type="GO" id="GO:0019354">
    <property type="term" value="P:siroheme biosynthetic process"/>
    <property type="evidence" value="ECO:0007669"/>
    <property type="project" value="InterPro"/>
</dbReference>
<proteinExistence type="inferred from homology"/>
<feature type="domain" description="Tetrapyrrole methylase" evidence="9">
    <location>
        <begin position="24"/>
        <end position="234"/>
    </location>
</feature>
<keyword evidence="3 8" id="KW-0489">Methyltransferase</keyword>
<reference evidence="10 11" key="1">
    <citation type="journal article" date="2021" name="Microorganisms">
        <title>Acidisoma silvae sp. nov. and Acidisomacellulosilytica sp. nov., Two Acidophilic Bacteria Isolated from Decaying Wood, Hydrolyzing Cellulose and Producing Poly-3-hydroxybutyrate.</title>
        <authorList>
            <person name="Mieszkin S."/>
            <person name="Pouder E."/>
            <person name="Uroz S."/>
            <person name="Simon-Colin C."/>
            <person name="Alain K."/>
        </authorList>
    </citation>
    <scope>NUCLEOTIDE SEQUENCE [LARGE SCALE GENOMIC DNA]</scope>
    <source>
        <strain evidence="10 11">HW T5.17</strain>
    </source>
</reference>
<dbReference type="CDD" id="cd11642">
    <property type="entry name" value="SUMT"/>
    <property type="match status" value="1"/>
</dbReference>
<dbReference type="AlphaFoldDB" id="A0A963YZM0"/>
<sequence>MGMTVETALTRLMAQGPRLEPGHVWLAGAGPGDAGHLTLHAVSALSQADVVLTDALVGPEILSLLKPDAELIHAGKRCGRPSSEQASISAELVAQAKRGRRVLRLKGGDPFVFGRGGEEVLALAEAGIPFRVIPGLTAGVAGLAAAFIPATMRGINQAIIFATGHGAESQHATLNWEAMATLGQPIVLYMGAKRIGTIARRLMAGGMGADMPSALIVGATTPDMAVTVTDLGHIAETVGDADEEAPALIVIGRIVTMRARILDLVAAMEPELCP</sequence>
<evidence type="ECO:0000256" key="7">
    <source>
        <dbReference type="ARBA" id="ARBA00025705"/>
    </source>
</evidence>
<dbReference type="InterPro" id="IPR014776">
    <property type="entry name" value="4pyrrole_Mease_sub2"/>
</dbReference>
<organism evidence="10 11">
    <name type="scientific">Acidisoma cellulosilyticum</name>
    <dbReference type="NCBI Taxonomy" id="2802395"/>
    <lineage>
        <taxon>Bacteria</taxon>
        <taxon>Pseudomonadati</taxon>
        <taxon>Pseudomonadota</taxon>
        <taxon>Alphaproteobacteria</taxon>
        <taxon>Acetobacterales</taxon>
        <taxon>Acidocellaceae</taxon>
        <taxon>Acidisoma</taxon>
    </lineage>
</organism>
<dbReference type="EC" id="2.1.1.107" evidence="2"/>
<dbReference type="NCBIfam" id="TIGR01469">
    <property type="entry name" value="cobA_cysG_Cterm"/>
    <property type="match status" value="1"/>
</dbReference>
<comment type="similarity">
    <text evidence="1 8">Belongs to the precorrin methyltransferase family.</text>
</comment>
<comment type="pathway">
    <text evidence="7">Porphyrin-containing compound metabolism; siroheme biosynthesis; precorrin-2 from uroporphyrinogen III: step 1/1.</text>
</comment>
<keyword evidence="5" id="KW-0949">S-adenosyl-L-methionine</keyword>
<dbReference type="InterPro" id="IPR035996">
    <property type="entry name" value="4pyrrol_Methylase_sf"/>
</dbReference>
<dbReference type="NCBIfam" id="NF004790">
    <property type="entry name" value="PRK06136.1"/>
    <property type="match status" value="1"/>
</dbReference>
<evidence type="ECO:0000256" key="3">
    <source>
        <dbReference type="ARBA" id="ARBA00022603"/>
    </source>
</evidence>
<accession>A0A963YZM0</accession>